<feature type="signal peptide" evidence="1">
    <location>
        <begin position="1"/>
        <end position="18"/>
    </location>
</feature>
<accession>A0A6L3ZH76</accession>
<keyword evidence="3" id="KW-1185">Reference proteome</keyword>
<dbReference type="Proteomes" id="UP000484164">
    <property type="component" value="Unassembled WGS sequence"/>
</dbReference>
<keyword evidence="1" id="KW-0732">Signal</keyword>
<dbReference type="RefSeq" id="WP_151691947.1">
    <property type="nucleotide sequence ID" value="NZ_BMGX01000002.1"/>
</dbReference>
<evidence type="ECO:0000256" key="1">
    <source>
        <dbReference type="SAM" id="SignalP"/>
    </source>
</evidence>
<evidence type="ECO:0008006" key="4">
    <source>
        <dbReference type="Google" id="ProtNLM"/>
    </source>
</evidence>
<protein>
    <recommendedName>
        <fullName evidence="4">DUF3575 domain-containing protein</fullName>
    </recommendedName>
</protein>
<reference evidence="2 3" key="1">
    <citation type="submission" date="2019-10" db="EMBL/GenBank/DDBJ databases">
        <title>Genome sequence of Phaeocystidibacter marisrubri JCM30614 (type strain).</title>
        <authorList>
            <person name="Bowman J.P."/>
        </authorList>
    </citation>
    <scope>NUCLEOTIDE SEQUENCE [LARGE SCALE GENOMIC DNA]</scope>
    <source>
        <strain evidence="2 3">JCM 30614</strain>
    </source>
</reference>
<name>A0A6L3ZH76_9FLAO</name>
<sequence>MRYLLSFFVLLFSLSTTAQRDTARAFQQVRISLNVPFAVSGEARPGFGVEFMHYGVQWERSALYLLGGIHVVNTSNLDSNVVYDFENAGRTIMYNHKVQFWEVQLGLGYRSLIYGDRFGYEINAHVGLGASRLHGALIQPNPRDYTYWNNAGFTGGGSVGLFYVCHWNEHLIPLSIGYDWNHTLGKTRRRTAYSHTGPLPSIRFSIGWLFC</sequence>
<organism evidence="2 3">
    <name type="scientific">Phaeocystidibacter marisrubri</name>
    <dbReference type="NCBI Taxonomy" id="1577780"/>
    <lineage>
        <taxon>Bacteria</taxon>
        <taxon>Pseudomonadati</taxon>
        <taxon>Bacteroidota</taxon>
        <taxon>Flavobacteriia</taxon>
        <taxon>Flavobacteriales</taxon>
        <taxon>Phaeocystidibacteraceae</taxon>
        <taxon>Phaeocystidibacter</taxon>
    </lineage>
</organism>
<proteinExistence type="predicted"/>
<gene>
    <name evidence="2" type="ORF">F8C82_02990</name>
</gene>
<dbReference type="EMBL" id="WBVQ01000001">
    <property type="protein sequence ID" value="KAB2817376.1"/>
    <property type="molecule type" value="Genomic_DNA"/>
</dbReference>
<dbReference type="AlphaFoldDB" id="A0A6L3ZH76"/>
<evidence type="ECO:0000313" key="3">
    <source>
        <dbReference type="Proteomes" id="UP000484164"/>
    </source>
</evidence>
<evidence type="ECO:0000313" key="2">
    <source>
        <dbReference type="EMBL" id="KAB2817376.1"/>
    </source>
</evidence>
<feature type="chain" id="PRO_5026657856" description="DUF3575 domain-containing protein" evidence="1">
    <location>
        <begin position="19"/>
        <end position="211"/>
    </location>
</feature>
<comment type="caution">
    <text evidence="2">The sequence shown here is derived from an EMBL/GenBank/DDBJ whole genome shotgun (WGS) entry which is preliminary data.</text>
</comment>